<comment type="caution">
    <text evidence="2">The sequence shown here is derived from an EMBL/GenBank/DDBJ whole genome shotgun (WGS) entry which is preliminary data.</text>
</comment>
<dbReference type="Proteomes" id="UP001165190">
    <property type="component" value="Unassembled WGS sequence"/>
</dbReference>
<evidence type="ECO:0000313" key="2">
    <source>
        <dbReference type="EMBL" id="GMI95719.1"/>
    </source>
</evidence>
<evidence type="ECO:0000313" key="3">
    <source>
        <dbReference type="Proteomes" id="UP001165190"/>
    </source>
</evidence>
<sequence>MRFGCKGKLSPRFIGPYEVVERFGLVVYQLRLPPELEKIHDVFRVSMLQRYRSDPSHVMPVEEIELNPDLSCDEELVRILDTSNKVFRSRTIELVKYCGDIEELRRLRGKVR</sequence>
<keyword evidence="3" id="KW-1185">Reference proteome</keyword>
<dbReference type="OrthoDB" id="1931063at2759"/>
<dbReference type="PANTHER" id="PTHR46148">
    <property type="entry name" value="CHROMO DOMAIN-CONTAINING PROTEIN"/>
    <property type="match status" value="1"/>
</dbReference>
<gene>
    <name evidence="2" type="ORF">HRI_003241200</name>
</gene>
<dbReference type="AlphaFoldDB" id="A0A9W7MCZ5"/>
<accession>A0A9W7MCZ5</accession>
<protein>
    <recommendedName>
        <fullName evidence="1">Tf2-1-like SH3-like domain-containing protein</fullName>
    </recommendedName>
</protein>
<proteinExistence type="predicted"/>
<dbReference type="InterPro" id="IPR056924">
    <property type="entry name" value="SH3_Tf2-1"/>
</dbReference>
<feature type="domain" description="Tf2-1-like SH3-like" evidence="1">
    <location>
        <begin position="4"/>
        <end position="52"/>
    </location>
</feature>
<reference evidence="2" key="1">
    <citation type="submission" date="2023-05" db="EMBL/GenBank/DDBJ databases">
        <title>Genome and transcriptome analyses reveal genes involved in the formation of fine ridges on petal epidermal cells in Hibiscus trionum.</title>
        <authorList>
            <person name="Koshimizu S."/>
            <person name="Masuda S."/>
            <person name="Ishii T."/>
            <person name="Shirasu K."/>
            <person name="Hoshino A."/>
            <person name="Arita M."/>
        </authorList>
    </citation>
    <scope>NUCLEOTIDE SEQUENCE</scope>
    <source>
        <strain evidence="2">Hamamatsu line</strain>
    </source>
</reference>
<dbReference type="PANTHER" id="PTHR46148:SF44">
    <property type="entry name" value="GAG-POL POLYPROTEIN"/>
    <property type="match status" value="1"/>
</dbReference>
<dbReference type="EMBL" id="BSYR01000027">
    <property type="protein sequence ID" value="GMI95719.1"/>
    <property type="molecule type" value="Genomic_DNA"/>
</dbReference>
<name>A0A9W7MCZ5_HIBTR</name>
<evidence type="ECO:0000259" key="1">
    <source>
        <dbReference type="Pfam" id="PF24626"/>
    </source>
</evidence>
<dbReference type="Pfam" id="PF24626">
    <property type="entry name" value="SH3_Tf2-1"/>
    <property type="match status" value="1"/>
</dbReference>
<organism evidence="2 3">
    <name type="scientific">Hibiscus trionum</name>
    <name type="common">Flower of an hour</name>
    <dbReference type="NCBI Taxonomy" id="183268"/>
    <lineage>
        <taxon>Eukaryota</taxon>
        <taxon>Viridiplantae</taxon>
        <taxon>Streptophyta</taxon>
        <taxon>Embryophyta</taxon>
        <taxon>Tracheophyta</taxon>
        <taxon>Spermatophyta</taxon>
        <taxon>Magnoliopsida</taxon>
        <taxon>eudicotyledons</taxon>
        <taxon>Gunneridae</taxon>
        <taxon>Pentapetalae</taxon>
        <taxon>rosids</taxon>
        <taxon>malvids</taxon>
        <taxon>Malvales</taxon>
        <taxon>Malvaceae</taxon>
        <taxon>Malvoideae</taxon>
        <taxon>Hibiscus</taxon>
    </lineage>
</organism>